<proteinExistence type="predicted"/>
<evidence type="ECO:0000313" key="1">
    <source>
        <dbReference type="EMBL" id="RKL20968.1"/>
    </source>
</evidence>
<protein>
    <recommendedName>
        <fullName evidence="3">Fungal N-terminal domain-containing protein</fullName>
    </recommendedName>
</protein>
<dbReference type="VEuPathDB" id="FungiDB:FOMG_05894"/>
<gene>
    <name evidence="1" type="ORF">BFJ68_g2240</name>
</gene>
<evidence type="ECO:0008006" key="3">
    <source>
        <dbReference type="Google" id="ProtNLM"/>
    </source>
</evidence>
<accession>A0A420RVE7</accession>
<dbReference type="EMBL" id="MRCY01000007">
    <property type="protein sequence ID" value="RKL20968.1"/>
    <property type="molecule type" value="Genomic_DNA"/>
</dbReference>
<dbReference type="VEuPathDB" id="FungiDB:FOIG_02524"/>
<evidence type="ECO:0000313" key="2">
    <source>
        <dbReference type="Proteomes" id="UP000285860"/>
    </source>
</evidence>
<reference evidence="1 2" key="1">
    <citation type="journal article" date="2018" name="Sci. Rep.">
        <title>Characterisation of pathogen-specific regions and novel effector candidates in Fusarium oxysporum f. sp. cepae.</title>
        <authorList>
            <person name="Armitage A.D."/>
            <person name="Taylor A."/>
            <person name="Sobczyk M.K."/>
            <person name="Baxter L."/>
            <person name="Greenfield B.P."/>
            <person name="Bates H.J."/>
            <person name="Wilson F."/>
            <person name="Jackson A.C."/>
            <person name="Ott S."/>
            <person name="Harrison R.J."/>
            <person name="Clarkson J.P."/>
        </authorList>
    </citation>
    <scope>NUCLEOTIDE SEQUENCE [LARGE SCALE GENOMIC DNA]</scope>
    <source>
        <strain evidence="1 2">Fo_A28</strain>
    </source>
</reference>
<dbReference type="AlphaFoldDB" id="A0A420RVE7"/>
<dbReference type="VEuPathDB" id="FungiDB:FOZG_06041"/>
<sequence>MSFGFGVGDFIAVGELCWKIYTRVYKVSRDAPEELRALIQELGNFSNTVKLLNEEVEDREEWIKRAGERRLEYTCKIVGQAKETLQKMDRLADKYAELGTGDSSEGSRRSFRIQWNRINSSLERIEKQQTQTDIKLEELRNVMTGDRRSYDTPILNGSLGEDIRAEISAAFLRSAETGNRPWASIGIDDWLQAGKWWLLKARSQINHLAQGSGNEVHAYINLLKACWILTDIVSIHPQRTHLGSPSQIAKTSLETFPVFDFQLRDVADYTINIWLQAPPSSTIAPRRQLNINRDRPSWQTSDGEVLFQCFVETHSTAENATNTENTETAPQECFLMLEVPQQGIYLNVILQSFVGRDICKLKVDPDDARLSYSTTYDNKLHMLMHRINKLGSSVRLLNDQGRLFIRHFYSIIDFF</sequence>
<dbReference type="VEuPathDB" id="FungiDB:FOC4_g10004325"/>
<name>A0A420RVE7_FUSOX</name>
<dbReference type="Proteomes" id="UP000285860">
    <property type="component" value="Unassembled WGS sequence"/>
</dbReference>
<organism evidence="1 2">
    <name type="scientific">Fusarium oxysporum</name>
    <name type="common">Fusarium vascular wilt</name>
    <dbReference type="NCBI Taxonomy" id="5507"/>
    <lineage>
        <taxon>Eukaryota</taxon>
        <taxon>Fungi</taxon>
        <taxon>Dikarya</taxon>
        <taxon>Ascomycota</taxon>
        <taxon>Pezizomycotina</taxon>
        <taxon>Sordariomycetes</taxon>
        <taxon>Hypocreomycetidae</taxon>
        <taxon>Hypocreales</taxon>
        <taxon>Nectriaceae</taxon>
        <taxon>Fusarium</taxon>
        <taxon>Fusarium oxysporum species complex</taxon>
    </lineage>
</organism>
<dbReference type="VEuPathDB" id="FungiDB:FOXG_15378"/>
<comment type="caution">
    <text evidence="1">The sequence shown here is derived from an EMBL/GenBank/DDBJ whole genome shotgun (WGS) entry which is preliminary data.</text>
</comment>
<dbReference type="VEuPathDB" id="FungiDB:HZS61_009236"/>
<dbReference type="VEuPathDB" id="FungiDB:FOIG_02523"/>